<evidence type="ECO:0000256" key="1">
    <source>
        <dbReference type="SAM" id="Phobius"/>
    </source>
</evidence>
<feature type="transmembrane region" description="Helical" evidence="1">
    <location>
        <begin position="20"/>
        <end position="40"/>
    </location>
</feature>
<dbReference type="RefSeq" id="WP_281817441.1">
    <property type="nucleotide sequence ID" value="NZ_BRLB01000012.1"/>
</dbReference>
<keyword evidence="3" id="KW-1185">Reference proteome</keyword>
<gene>
    <name evidence="2" type="ORF">SH1V18_33700</name>
</gene>
<dbReference type="EMBL" id="BRLB01000012">
    <property type="protein sequence ID" value="GKX30890.1"/>
    <property type="molecule type" value="Genomic_DNA"/>
</dbReference>
<sequence>MDYISGMVILPYIESILRIGMYFAIIIFAIKGVQALNIYINRNSGR</sequence>
<organism evidence="2 3">
    <name type="scientific">Vallitalea longa</name>
    <dbReference type="NCBI Taxonomy" id="2936439"/>
    <lineage>
        <taxon>Bacteria</taxon>
        <taxon>Bacillati</taxon>
        <taxon>Bacillota</taxon>
        <taxon>Clostridia</taxon>
        <taxon>Lachnospirales</taxon>
        <taxon>Vallitaleaceae</taxon>
        <taxon>Vallitalea</taxon>
    </lineage>
</organism>
<keyword evidence="1" id="KW-0472">Membrane</keyword>
<accession>A0A9W5YE70</accession>
<dbReference type="Proteomes" id="UP001144256">
    <property type="component" value="Unassembled WGS sequence"/>
</dbReference>
<comment type="caution">
    <text evidence="2">The sequence shown here is derived from an EMBL/GenBank/DDBJ whole genome shotgun (WGS) entry which is preliminary data.</text>
</comment>
<reference evidence="2" key="1">
    <citation type="submission" date="2022-06" db="EMBL/GenBank/DDBJ databases">
        <title>Vallitalea longa sp. nov., an anaerobic bacterium isolated from marine sediment.</title>
        <authorList>
            <person name="Hirano S."/>
            <person name="Terahara T."/>
            <person name="Mori K."/>
            <person name="Hamada M."/>
            <person name="Matsumoto R."/>
            <person name="Kobayashi T."/>
        </authorList>
    </citation>
    <scope>NUCLEOTIDE SEQUENCE</scope>
    <source>
        <strain evidence="2">SH18-1</strain>
    </source>
</reference>
<proteinExistence type="predicted"/>
<protein>
    <submittedName>
        <fullName evidence="2">Uncharacterized protein</fullName>
    </submittedName>
</protein>
<keyword evidence="1" id="KW-0812">Transmembrane</keyword>
<keyword evidence="1" id="KW-1133">Transmembrane helix</keyword>
<evidence type="ECO:0000313" key="2">
    <source>
        <dbReference type="EMBL" id="GKX30890.1"/>
    </source>
</evidence>
<dbReference type="AlphaFoldDB" id="A0A9W5YE70"/>
<evidence type="ECO:0000313" key="3">
    <source>
        <dbReference type="Proteomes" id="UP001144256"/>
    </source>
</evidence>
<name>A0A9W5YE70_9FIRM</name>